<evidence type="ECO:0000256" key="1">
    <source>
        <dbReference type="SAM" id="MobiDB-lite"/>
    </source>
</evidence>
<feature type="transmembrane region" description="Helical" evidence="2">
    <location>
        <begin position="22"/>
        <end position="40"/>
    </location>
</feature>
<dbReference type="EMBL" id="QZEY01000017">
    <property type="protein sequence ID" value="RJL23879.1"/>
    <property type="molecule type" value="Genomic_DNA"/>
</dbReference>
<keyword evidence="2" id="KW-0812">Transmembrane</keyword>
<dbReference type="SUPFAM" id="SSF103473">
    <property type="entry name" value="MFS general substrate transporter"/>
    <property type="match status" value="1"/>
</dbReference>
<accession>A0A3A4A7I7</accession>
<evidence type="ECO:0000313" key="4">
    <source>
        <dbReference type="Proteomes" id="UP000265768"/>
    </source>
</evidence>
<evidence type="ECO:0000313" key="3">
    <source>
        <dbReference type="EMBL" id="RJL23879.1"/>
    </source>
</evidence>
<protein>
    <submittedName>
        <fullName evidence="3">Uncharacterized protein</fullName>
    </submittedName>
</protein>
<comment type="caution">
    <text evidence="3">The sequence shown here is derived from an EMBL/GenBank/DDBJ whole genome shotgun (WGS) entry which is preliminary data.</text>
</comment>
<sequence length="105" mass="11041">MAAAIGDVAPAALPRASAANRVIMQLGASIGSAVILIVLQDRLNRLPDPLKPDPAGLADAYATTFWWILAFAVTAIFIALAMPGREPGRHHTQKPATAAKRETTT</sequence>
<dbReference type="RefSeq" id="WP_119930135.1">
    <property type="nucleotide sequence ID" value="NZ_QZEY01000017.1"/>
</dbReference>
<organism evidence="3 4">
    <name type="scientific">Bailinhaonella thermotolerans</name>
    <dbReference type="NCBI Taxonomy" id="1070861"/>
    <lineage>
        <taxon>Bacteria</taxon>
        <taxon>Bacillati</taxon>
        <taxon>Actinomycetota</taxon>
        <taxon>Actinomycetes</taxon>
        <taxon>Streptosporangiales</taxon>
        <taxon>Streptosporangiaceae</taxon>
        <taxon>Bailinhaonella</taxon>
    </lineage>
</organism>
<keyword evidence="4" id="KW-1185">Reference proteome</keyword>
<dbReference type="InterPro" id="IPR036259">
    <property type="entry name" value="MFS_trans_sf"/>
</dbReference>
<keyword evidence="2" id="KW-1133">Transmembrane helix</keyword>
<dbReference type="OrthoDB" id="9812221at2"/>
<feature type="region of interest" description="Disordered" evidence="1">
    <location>
        <begin position="85"/>
        <end position="105"/>
    </location>
</feature>
<dbReference type="AlphaFoldDB" id="A0A3A4A7I7"/>
<reference evidence="3 4" key="1">
    <citation type="submission" date="2018-09" db="EMBL/GenBank/DDBJ databases">
        <title>YIM 75507 draft genome.</title>
        <authorList>
            <person name="Tang S."/>
            <person name="Feng Y."/>
        </authorList>
    </citation>
    <scope>NUCLEOTIDE SEQUENCE [LARGE SCALE GENOMIC DNA]</scope>
    <source>
        <strain evidence="3 4">YIM 75507</strain>
    </source>
</reference>
<gene>
    <name evidence="3" type="ORF">D5H75_31010</name>
</gene>
<evidence type="ECO:0000256" key="2">
    <source>
        <dbReference type="SAM" id="Phobius"/>
    </source>
</evidence>
<feature type="transmembrane region" description="Helical" evidence="2">
    <location>
        <begin position="60"/>
        <end position="81"/>
    </location>
</feature>
<proteinExistence type="predicted"/>
<dbReference type="Proteomes" id="UP000265768">
    <property type="component" value="Unassembled WGS sequence"/>
</dbReference>
<keyword evidence="2" id="KW-0472">Membrane</keyword>
<name>A0A3A4A7I7_9ACTN</name>